<evidence type="ECO:0000256" key="2">
    <source>
        <dbReference type="ARBA" id="ARBA00012438"/>
    </source>
</evidence>
<protein>
    <recommendedName>
        <fullName evidence="2">histidine kinase</fullName>
        <ecNumber evidence="2">2.7.13.3</ecNumber>
    </recommendedName>
</protein>
<accession>A0A9D3AYG7</accession>
<dbReference type="SUPFAM" id="SSF47384">
    <property type="entry name" value="Homodimeric domain of signal transducing histidine kinase"/>
    <property type="match status" value="1"/>
</dbReference>
<dbReference type="EMBL" id="LSRS01000005">
    <property type="protein sequence ID" value="KAF1084748.1"/>
    <property type="molecule type" value="Genomic_DNA"/>
</dbReference>
<name>A0A9D3AYG7_9FIRM</name>
<dbReference type="EC" id="2.7.13.3" evidence="2"/>
<dbReference type="AlphaFoldDB" id="A0A9D3AYG7"/>
<keyword evidence="4" id="KW-0547">Nucleotide-binding</keyword>
<sequence length="152" mass="17467">MLPAAIIIWNNAKCILVIVNDITELRHYQHEMARLDRLNLVGQMAAEIGHEIRNPMTIVRGFLQLLGGKERYALDKEYMDLLIEELDRVNSIIAEFLSLAKDKTVKLESQCLNKIIRTFFPLLQADALKQEKNIEMELGDIPPIVIDKNEII</sequence>
<dbReference type="Proteomes" id="UP000798488">
    <property type="component" value="Unassembled WGS sequence"/>
</dbReference>
<dbReference type="GO" id="GO:0005524">
    <property type="term" value="F:ATP binding"/>
    <property type="evidence" value="ECO:0007669"/>
    <property type="project" value="UniProtKB-KW"/>
</dbReference>
<dbReference type="GO" id="GO:0000155">
    <property type="term" value="F:phosphorelay sensor kinase activity"/>
    <property type="evidence" value="ECO:0007669"/>
    <property type="project" value="InterPro"/>
</dbReference>
<evidence type="ECO:0000313" key="9">
    <source>
        <dbReference type="EMBL" id="KAF1084748.1"/>
    </source>
</evidence>
<organism evidence="9 10">
    <name type="scientific">Sporotomaculum syntrophicum</name>
    <dbReference type="NCBI Taxonomy" id="182264"/>
    <lineage>
        <taxon>Bacteria</taxon>
        <taxon>Bacillati</taxon>
        <taxon>Bacillota</taxon>
        <taxon>Clostridia</taxon>
        <taxon>Eubacteriales</taxon>
        <taxon>Desulfallaceae</taxon>
        <taxon>Sporotomaculum</taxon>
    </lineage>
</organism>
<dbReference type="PANTHER" id="PTHR43065">
    <property type="entry name" value="SENSOR HISTIDINE KINASE"/>
    <property type="match status" value="1"/>
</dbReference>
<keyword evidence="10" id="KW-1185">Reference proteome</keyword>
<evidence type="ECO:0000256" key="4">
    <source>
        <dbReference type="ARBA" id="ARBA00022741"/>
    </source>
</evidence>
<dbReference type="InterPro" id="IPR036097">
    <property type="entry name" value="HisK_dim/P_sf"/>
</dbReference>
<evidence type="ECO:0000256" key="7">
    <source>
        <dbReference type="ARBA" id="ARBA00023012"/>
    </source>
</evidence>
<comment type="caution">
    <text evidence="9">The sequence shown here is derived from an EMBL/GenBank/DDBJ whole genome shotgun (WGS) entry which is preliminary data.</text>
</comment>
<evidence type="ECO:0000256" key="5">
    <source>
        <dbReference type="ARBA" id="ARBA00022777"/>
    </source>
</evidence>
<dbReference type="Gene3D" id="1.10.287.130">
    <property type="match status" value="1"/>
</dbReference>
<evidence type="ECO:0000259" key="8">
    <source>
        <dbReference type="SMART" id="SM00388"/>
    </source>
</evidence>
<feature type="domain" description="Signal transduction histidine kinase dimerisation/phosphoacceptor" evidence="8">
    <location>
        <begin position="40"/>
        <end position="105"/>
    </location>
</feature>
<dbReference type="InterPro" id="IPR003661">
    <property type="entry name" value="HisK_dim/P_dom"/>
</dbReference>
<evidence type="ECO:0000256" key="1">
    <source>
        <dbReference type="ARBA" id="ARBA00000085"/>
    </source>
</evidence>
<dbReference type="PANTHER" id="PTHR43065:SF46">
    <property type="entry name" value="C4-DICARBOXYLATE TRANSPORT SENSOR PROTEIN DCTB"/>
    <property type="match status" value="1"/>
</dbReference>
<comment type="catalytic activity">
    <reaction evidence="1">
        <text>ATP + protein L-histidine = ADP + protein N-phospho-L-histidine.</text>
        <dbReference type="EC" id="2.7.13.3"/>
    </reaction>
</comment>
<keyword evidence="7" id="KW-0902">Two-component regulatory system</keyword>
<keyword evidence="6" id="KW-0067">ATP-binding</keyword>
<keyword evidence="3 9" id="KW-0808">Transferase</keyword>
<gene>
    <name evidence="9" type="primary">kinE_7</name>
    <name evidence="9" type="ORF">SPSYN_02534</name>
</gene>
<dbReference type="Pfam" id="PF00512">
    <property type="entry name" value="HisKA"/>
    <property type="match status" value="1"/>
</dbReference>
<reference evidence="9" key="1">
    <citation type="submission" date="2016-02" db="EMBL/GenBank/DDBJ databases">
        <title>Draft Genome Sequence of Sporotomaculum syntrophicum Strain FB, a Syntrophic Benzoate Degrader.</title>
        <authorList>
            <person name="Nobu M.K."/>
            <person name="Narihiro T."/>
            <person name="Qiu Y.-L."/>
            <person name="Ohashi A."/>
            <person name="Liu W.-T."/>
            <person name="Yuji S."/>
        </authorList>
    </citation>
    <scope>NUCLEOTIDE SEQUENCE</scope>
    <source>
        <strain evidence="9">FB</strain>
    </source>
</reference>
<evidence type="ECO:0000256" key="3">
    <source>
        <dbReference type="ARBA" id="ARBA00022679"/>
    </source>
</evidence>
<dbReference type="SMART" id="SM00388">
    <property type="entry name" value="HisKA"/>
    <property type="match status" value="1"/>
</dbReference>
<keyword evidence="5 9" id="KW-0418">Kinase</keyword>
<evidence type="ECO:0000256" key="6">
    <source>
        <dbReference type="ARBA" id="ARBA00022840"/>
    </source>
</evidence>
<dbReference type="CDD" id="cd00082">
    <property type="entry name" value="HisKA"/>
    <property type="match status" value="1"/>
</dbReference>
<evidence type="ECO:0000313" key="10">
    <source>
        <dbReference type="Proteomes" id="UP000798488"/>
    </source>
</evidence>
<proteinExistence type="predicted"/>